<protein>
    <submittedName>
        <fullName evidence="1">Uncharacterized protein</fullName>
    </submittedName>
</protein>
<keyword evidence="2" id="KW-1185">Reference proteome</keyword>
<proteinExistence type="predicted"/>
<organism evidence="1 2">
    <name type="scientific">Podarcis lilfordi</name>
    <name type="common">Lilford's wall lizard</name>
    <dbReference type="NCBI Taxonomy" id="74358"/>
    <lineage>
        <taxon>Eukaryota</taxon>
        <taxon>Metazoa</taxon>
        <taxon>Chordata</taxon>
        <taxon>Craniata</taxon>
        <taxon>Vertebrata</taxon>
        <taxon>Euteleostomi</taxon>
        <taxon>Lepidosauria</taxon>
        <taxon>Squamata</taxon>
        <taxon>Bifurcata</taxon>
        <taxon>Unidentata</taxon>
        <taxon>Episquamata</taxon>
        <taxon>Laterata</taxon>
        <taxon>Lacertibaenia</taxon>
        <taxon>Lacertidae</taxon>
        <taxon>Podarcis</taxon>
    </lineage>
</organism>
<dbReference type="EMBL" id="CANTUW010000022">
    <property type="protein sequence ID" value="CAI7934977.1"/>
    <property type="molecule type" value="Genomic_DNA"/>
</dbReference>
<dbReference type="AlphaFoldDB" id="A0AA35QQG9"/>
<evidence type="ECO:0000313" key="1">
    <source>
        <dbReference type="EMBL" id="CAI7934977.1"/>
    </source>
</evidence>
<feature type="non-terminal residue" evidence="1">
    <location>
        <position position="262"/>
    </location>
</feature>
<comment type="caution">
    <text evidence="1">The sequence shown here is derived from an EMBL/GenBank/DDBJ whole genome shotgun (WGS) entry which is preliminary data.</text>
</comment>
<accession>A0AA35QQG9</accession>
<feature type="non-terminal residue" evidence="1">
    <location>
        <position position="1"/>
    </location>
</feature>
<evidence type="ECO:0000313" key="2">
    <source>
        <dbReference type="Proteomes" id="UP001178461"/>
    </source>
</evidence>
<gene>
    <name evidence="1" type="ORF">PODLI_1B016620</name>
</gene>
<name>A0AA35QQG9_9SAUR</name>
<reference evidence="1" key="1">
    <citation type="submission" date="2022-12" db="EMBL/GenBank/DDBJ databases">
        <authorList>
            <person name="Alioto T."/>
            <person name="Alioto T."/>
            <person name="Gomez Garrido J."/>
        </authorList>
    </citation>
    <scope>NUCLEOTIDE SEQUENCE</scope>
</reference>
<sequence>NSYIKLLSQVAKETPYLNCWICAHAPTHLQQSLPLVPVAITLEQYRSGDVASWNLTTLNLTHKYLYLTGPTKGPLCRCFTGEGTSIGTSTCNVNLEILATGQVTVTNPTRSQTFPNLTLAWANAIGHPPTWKPQHSDLMLLQTFASGRMESFLSGLFWVCGHRAYTWISPHMSGSCFVGYIVPGIRVTLHLPPGRQRNKREPKDLSDLSDIAANGETVSRALFPAYGDGSNHVNILRLTDILLKFMQEATQITDYLVSELSE</sequence>
<dbReference type="Proteomes" id="UP001178461">
    <property type="component" value="Unassembled WGS sequence"/>
</dbReference>